<dbReference type="InterPro" id="IPR045338">
    <property type="entry name" value="DUF6535"/>
</dbReference>
<feature type="non-terminal residue" evidence="3">
    <location>
        <position position="111"/>
    </location>
</feature>
<feature type="domain" description="DUF6535" evidence="2">
    <location>
        <begin position="1"/>
        <end position="82"/>
    </location>
</feature>
<dbReference type="OrthoDB" id="3219854at2759"/>
<feature type="transmembrane region" description="Helical" evidence="1">
    <location>
        <begin position="87"/>
        <end position="110"/>
    </location>
</feature>
<accession>A0A165ZIR6</accession>
<organism evidence="3 4">
    <name type="scientific">Exidia glandulosa HHB12029</name>
    <dbReference type="NCBI Taxonomy" id="1314781"/>
    <lineage>
        <taxon>Eukaryota</taxon>
        <taxon>Fungi</taxon>
        <taxon>Dikarya</taxon>
        <taxon>Basidiomycota</taxon>
        <taxon>Agaricomycotina</taxon>
        <taxon>Agaricomycetes</taxon>
        <taxon>Auriculariales</taxon>
        <taxon>Exidiaceae</taxon>
        <taxon>Exidia</taxon>
    </lineage>
</organism>
<evidence type="ECO:0000256" key="1">
    <source>
        <dbReference type="SAM" id="Phobius"/>
    </source>
</evidence>
<keyword evidence="1" id="KW-0472">Membrane</keyword>
<proteinExistence type="predicted"/>
<dbReference type="EMBL" id="KV426292">
    <property type="protein sequence ID" value="KZV83049.1"/>
    <property type="molecule type" value="Genomic_DNA"/>
</dbReference>
<dbReference type="InParanoid" id="A0A165ZIR6"/>
<keyword evidence="1" id="KW-0812">Transmembrane</keyword>
<evidence type="ECO:0000313" key="3">
    <source>
        <dbReference type="EMBL" id="KZV83049.1"/>
    </source>
</evidence>
<feature type="transmembrane region" description="Helical" evidence="1">
    <location>
        <begin position="6"/>
        <end position="22"/>
    </location>
</feature>
<reference evidence="3 4" key="1">
    <citation type="journal article" date="2016" name="Mol. Biol. Evol.">
        <title>Comparative Genomics of Early-Diverging Mushroom-Forming Fungi Provides Insights into the Origins of Lignocellulose Decay Capabilities.</title>
        <authorList>
            <person name="Nagy L.G."/>
            <person name="Riley R."/>
            <person name="Tritt A."/>
            <person name="Adam C."/>
            <person name="Daum C."/>
            <person name="Floudas D."/>
            <person name="Sun H."/>
            <person name="Yadav J.S."/>
            <person name="Pangilinan J."/>
            <person name="Larsson K.H."/>
            <person name="Matsuura K."/>
            <person name="Barry K."/>
            <person name="Labutti K."/>
            <person name="Kuo R."/>
            <person name="Ohm R.A."/>
            <person name="Bhattacharya S.S."/>
            <person name="Shirouzu T."/>
            <person name="Yoshinaga Y."/>
            <person name="Martin F.M."/>
            <person name="Grigoriev I.V."/>
            <person name="Hibbett D.S."/>
        </authorList>
    </citation>
    <scope>NUCLEOTIDE SEQUENCE [LARGE SCALE GENOMIC DNA]</scope>
    <source>
        <strain evidence="3 4">HHB12029</strain>
    </source>
</reference>
<dbReference type="Proteomes" id="UP000077266">
    <property type="component" value="Unassembled WGS sequence"/>
</dbReference>
<dbReference type="AlphaFoldDB" id="A0A165ZIR6"/>
<evidence type="ECO:0000313" key="4">
    <source>
        <dbReference type="Proteomes" id="UP000077266"/>
    </source>
</evidence>
<protein>
    <recommendedName>
        <fullName evidence="2">DUF6535 domain-containing protein</fullName>
    </recommendedName>
</protein>
<feature type="non-terminal residue" evidence="3">
    <location>
        <position position="1"/>
    </location>
</feature>
<name>A0A165ZIR6_EXIGL</name>
<keyword evidence="1" id="KW-1133">Transmembrane helix</keyword>
<feature type="transmembrane region" description="Helical" evidence="1">
    <location>
        <begin position="59"/>
        <end position="81"/>
    </location>
</feature>
<keyword evidence="4" id="KW-1185">Reference proteome</keyword>
<dbReference type="Pfam" id="PF20153">
    <property type="entry name" value="DUF6535"/>
    <property type="match status" value="1"/>
</dbReference>
<evidence type="ECO:0000259" key="2">
    <source>
        <dbReference type="Pfam" id="PF20153"/>
    </source>
</evidence>
<sequence>VNCLWISSLIASLAAALIAILAKQWLTSYPVKDDSTARGWVQMRQYRYDSLLAWRVPEIIASLPLFLHVSLLFFLAGLGVFITPVDFATGVVAVTLSITAGGVYVLNLILP</sequence>
<gene>
    <name evidence="3" type="ORF">EXIGLDRAFT_580534</name>
</gene>